<organism evidence="3 4">
    <name type="scientific">Actinomadura verrucosospora</name>
    <dbReference type="NCBI Taxonomy" id="46165"/>
    <lineage>
        <taxon>Bacteria</taxon>
        <taxon>Bacillati</taxon>
        <taxon>Actinomycetota</taxon>
        <taxon>Actinomycetes</taxon>
        <taxon>Streptosporangiales</taxon>
        <taxon>Thermomonosporaceae</taxon>
        <taxon>Actinomadura</taxon>
    </lineage>
</organism>
<proteinExistence type="predicted"/>
<sequence length="309" mass="33016">MNGLLGELGKRIAERWLTLLVLPGALYLAACFVAALLGHGHALDAGRLTAGITARAASPAVRSAGGQAVLLAAVLAGAAVAGLAAQALGVLVERLALAAGWRGWPGPFGLAAGRLVERRRSRWSAAHADWHAEYLRARAPDPGLRPDPRDRHRAARRRDRVAPESPDRPTWSGDRVHAVALRMDREHHLDLAAVWPHLWLTVPDHVRAEVTAARAAVTRAATLGAWAVLYAPLAGWWWPAAPLAAAVALAARHRFRTAVDAYAVLLEAVTRLHAGGLAAQLGIEHAGPLDAELGHALTRRLRPRLPRPE</sequence>
<reference evidence="3 4" key="1">
    <citation type="submission" date="2020-05" db="EMBL/GenBank/DDBJ databases">
        <title>Actinomadura verrucosospora NRRL-B18236 (PFL_A860) Genome sequencing and assembly.</title>
        <authorList>
            <person name="Samborskyy M."/>
        </authorList>
    </citation>
    <scope>NUCLEOTIDE SEQUENCE [LARGE SCALE GENOMIC DNA]</scope>
    <source>
        <strain evidence="3 4">NRRL:B18236</strain>
    </source>
</reference>
<gene>
    <name evidence="3" type="ORF">ACTIVE_1368</name>
</gene>
<feature type="compositionally biased region" description="Basic and acidic residues" evidence="1">
    <location>
        <begin position="139"/>
        <end position="150"/>
    </location>
</feature>
<evidence type="ECO:0000313" key="3">
    <source>
        <dbReference type="EMBL" id="QKG19732.1"/>
    </source>
</evidence>
<dbReference type="EMBL" id="CP053892">
    <property type="protein sequence ID" value="QKG19732.1"/>
    <property type="molecule type" value="Genomic_DNA"/>
</dbReference>
<keyword evidence="2" id="KW-0472">Membrane</keyword>
<evidence type="ECO:0000256" key="1">
    <source>
        <dbReference type="SAM" id="MobiDB-lite"/>
    </source>
</evidence>
<dbReference type="RefSeq" id="WP_173093958.1">
    <property type="nucleotide sequence ID" value="NZ_CP053892.1"/>
</dbReference>
<dbReference type="Proteomes" id="UP000501240">
    <property type="component" value="Chromosome"/>
</dbReference>
<dbReference type="AlphaFoldDB" id="A0A7D3VVP9"/>
<feature type="region of interest" description="Disordered" evidence="1">
    <location>
        <begin position="139"/>
        <end position="171"/>
    </location>
</feature>
<keyword evidence="4" id="KW-1185">Reference proteome</keyword>
<accession>A0A7D3VVP9</accession>
<name>A0A7D3VVP9_ACTVE</name>
<keyword evidence="2" id="KW-0812">Transmembrane</keyword>
<feature type="transmembrane region" description="Helical" evidence="2">
    <location>
        <begin position="16"/>
        <end position="37"/>
    </location>
</feature>
<feature type="transmembrane region" description="Helical" evidence="2">
    <location>
        <begin position="68"/>
        <end position="92"/>
    </location>
</feature>
<evidence type="ECO:0000256" key="2">
    <source>
        <dbReference type="SAM" id="Phobius"/>
    </source>
</evidence>
<evidence type="ECO:0008006" key="5">
    <source>
        <dbReference type="Google" id="ProtNLM"/>
    </source>
</evidence>
<protein>
    <recommendedName>
        <fullName evidence="5">Vegetative cell wall protein gp1</fullName>
    </recommendedName>
</protein>
<evidence type="ECO:0000313" key="4">
    <source>
        <dbReference type="Proteomes" id="UP000501240"/>
    </source>
</evidence>
<keyword evidence="2" id="KW-1133">Transmembrane helix</keyword>